<dbReference type="EMBL" id="JBBPBN010000158">
    <property type="protein sequence ID" value="KAK8974700.1"/>
    <property type="molecule type" value="Genomic_DNA"/>
</dbReference>
<organism evidence="2 3">
    <name type="scientific">Hibiscus sabdariffa</name>
    <name type="common">roselle</name>
    <dbReference type="NCBI Taxonomy" id="183260"/>
    <lineage>
        <taxon>Eukaryota</taxon>
        <taxon>Viridiplantae</taxon>
        <taxon>Streptophyta</taxon>
        <taxon>Embryophyta</taxon>
        <taxon>Tracheophyta</taxon>
        <taxon>Spermatophyta</taxon>
        <taxon>Magnoliopsida</taxon>
        <taxon>eudicotyledons</taxon>
        <taxon>Gunneridae</taxon>
        <taxon>Pentapetalae</taxon>
        <taxon>rosids</taxon>
        <taxon>malvids</taxon>
        <taxon>Malvales</taxon>
        <taxon>Malvaceae</taxon>
        <taxon>Malvoideae</taxon>
        <taxon>Hibiscus</taxon>
    </lineage>
</organism>
<sequence length="124" mass="14325">MNEEGKEVTSDKNKGAIQGNESPDPVKETHEIKLVLDGAVRFVNILKLNHPTRQIYAHPFVLEMVKRQRFLARFQNIPQILNPHFLFPVEEFKNLRKAPVNVIVLIGRVINSPEFRRMVGRTVD</sequence>
<feature type="region of interest" description="Disordered" evidence="1">
    <location>
        <begin position="1"/>
        <end position="28"/>
    </location>
</feature>
<protein>
    <submittedName>
        <fullName evidence="2">Uncharacterized protein</fullName>
    </submittedName>
</protein>
<name>A0ABR2NFD7_9ROSI</name>
<dbReference type="Proteomes" id="UP001396334">
    <property type="component" value="Unassembled WGS sequence"/>
</dbReference>
<proteinExistence type="predicted"/>
<evidence type="ECO:0000313" key="2">
    <source>
        <dbReference type="EMBL" id="KAK8974700.1"/>
    </source>
</evidence>
<evidence type="ECO:0000313" key="3">
    <source>
        <dbReference type="Proteomes" id="UP001396334"/>
    </source>
</evidence>
<reference evidence="2 3" key="1">
    <citation type="journal article" date="2024" name="G3 (Bethesda)">
        <title>Genome assembly of Hibiscus sabdariffa L. provides insights into metabolisms of medicinal natural products.</title>
        <authorList>
            <person name="Kim T."/>
        </authorList>
    </citation>
    <scope>NUCLEOTIDE SEQUENCE [LARGE SCALE GENOMIC DNA]</scope>
    <source>
        <strain evidence="2">TK-2024</strain>
        <tissue evidence="2">Old leaves</tissue>
    </source>
</reference>
<feature type="compositionally biased region" description="Basic and acidic residues" evidence="1">
    <location>
        <begin position="1"/>
        <end position="14"/>
    </location>
</feature>
<keyword evidence="3" id="KW-1185">Reference proteome</keyword>
<evidence type="ECO:0000256" key="1">
    <source>
        <dbReference type="SAM" id="MobiDB-lite"/>
    </source>
</evidence>
<gene>
    <name evidence="2" type="ORF">V6N11_013166</name>
</gene>
<accession>A0ABR2NFD7</accession>
<comment type="caution">
    <text evidence="2">The sequence shown here is derived from an EMBL/GenBank/DDBJ whole genome shotgun (WGS) entry which is preliminary data.</text>
</comment>